<keyword evidence="2" id="KW-0328">Glycosyltransferase</keyword>
<feature type="domain" description="Diacylglycerol glucosyltransferase N-terminal" evidence="4">
    <location>
        <begin position="77"/>
        <end position="185"/>
    </location>
</feature>
<gene>
    <name evidence="5" type="ORF">PCOR1329_LOCUS62617</name>
</gene>
<dbReference type="EMBL" id="CAUYUJ010017916">
    <property type="protein sequence ID" value="CAK0879084.1"/>
    <property type="molecule type" value="Genomic_DNA"/>
</dbReference>
<dbReference type="Pfam" id="PF06925">
    <property type="entry name" value="MGDG_synth"/>
    <property type="match status" value="1"/>
</dbReference>
<evidence type="ECO:0000313" key="6">
    <source>
        <dbReference type="Proteomes" id="UP001189429"/>
    </source>
</evidence>
<keyword evidence="6" id="KW-1185">Reference proteome</keyword>
<comment type="similarity">
    <text evidence="1">Belongs to the glycosyltransferase 28 family.</text>
</comment>
<evidence type="ECO:0000256" key="3">
    <source>
        <dbReference type="ARBA" id="ARBA00022679"/>
    </source>
</evidence>
<dbReference type="PANTHER" id="PTHR43025:SF3">
    <property type="entry name" value="MONOGALACTOSYLDIACYLGLYCEROL SYNTHASE 1, CHLOROPLASTIC"/>
    <property type="match status" value="1"/>
</dbReference>
<dbReference type="InterPro" id="IPR009695">
    <property type="entry name" value="Diacylglyc_glucosyltr_N"/>
</dbReference>
<evidence type="ECO:0000256" key="2">
    <source>
        <dbReference type="ARBA" id="ARBA00022676"/>
    </source>
</evidence>
<dbReference type="Proteomes" id="UP001189429">
    <property type="component" value="Unassembled WGS sequence"/>
</dbReference>
<protein>
    <recommendedName>
        <fullName evidence="4">Diacylglycerol glucosyltransferase N-terminal domain-containing protein</fullName>
    </recommendedName>
</protein>
<accession>A0ABN9VZG6</accession>
<proteinExistence type="inferred from homology"/>
<evidence type="ECO:0000256" key="1">
    <source>
        <dbReference type="ARBA" id="ARBA00006962"/>
    </source>
</evidence>
<name>A0ABN9VZG6_9DINO</name>
<evidence type="ECO:0000313" key="5">
    <source>
        <dbReference type="EMBL" id="CAK0879084.1"/>
    </source>
</evidence>
<dbReference type="PANTHER" id="PTHR43025">
    <property type="entry name" value="MONOGALACTOSYLDIACYLGLYCEROL SYNTHASE"/>
    <property type="match status" value="1"/>
</dbReference>
<evidence type="ECO:0000259" key="4">
    <source>
        <dbReference type="Pfam" id="PF06925"/>
    </source>
</evidence>
<dbReference type="InterPro" id="IPR050519">
    <property type="entry name" value="Glycosyltransf_28_UgtP"/>
</dbReference>
<comment type="caution">
    <text evidence="5">The sequence shown here is derived from an EMBL/GenBank/DDBJ whole genome shotgun (WGS) entry which is preliminary data.</text>
</comment>
<organism evidence="5 6">
    <name type="scientific">Prorocentrum cordatum</name>
    <dbReference type="NCBI Taxonomy" id="2364126"/>
    <lineage>
        <taxon>Eukaryota</taxon>
        <taxon>Sar</taxon>
        <taxon>Alveolata</taxon>
        <taxon>Dinophyceae</taxon>
        <taxon>Prorocentrales</taxon>
        <taxon>Prorocentraceae</taxon>
        <taxon>Prorocentrum</taxon>
    </lineage>
</organism>
<reference evidence="5" key="1">
    <citation type="submission" date="2023-10" db="EMBL/GenBank/DDBJ databases">
        <authorList>
            <person name="Chen Y."/>
            <person name="Shah S."/>
            <person name="Dougan E. K."/>
            <person name="Thang M."/>
            <person name="Chan C."/>
        </authorList>
    </citation>
    <scope>NUCLEOTIDE SEQUENCE [LARGE SCALE GENOMIC DNA]</scope>
</reference>
<keyword evidence="3" id="KW-0808">Transferase</keyword>
<sequence length="302" mass="32550">MASFSRARVFPRIPSPGSKASKSPRQRGAFGAVAVAMILAALAALLSRKAADHDHSTPGTDSSARILIMTSATGGGHGAAAAAIKHGLEALDPSMGHFDVRVQDMFADHCPWPVSEFPGAYKFLMKNPWMWRAIYYGSQHGTGQLMRAITFFVQPRARQEILDREPDVIVSVHPMMQHIPIKMLSHAGRPPCQPEDVDDGVEANPQPCTPFVTVVTDTETGSCFVYCLGHHGHYSPRHPPYSVTPLPPPSALWALPPCASGTRRGGGVTLYPPAGSLPPLLQCPLSPKTKKRAPGSNLWFPL</sequence>